<dbReference type="InterPro" id="IPR012338">
    <property type="entry name" value="Beta-lactam/transpept-like"/>
</dbReference>
<keyword evidence="1" id="KW-0378">Hydrolase</keyword>
<dbReference type="PANTHER" id="PTHR43283">
    <property type="entry name" value="BETA-LACTAMASE-RELATED"/>
    <property type="match status" value="1"/>
</dbReference>
<dbReference type="OrthoDB" id="9805821at2"/>
<organism evidence="4 5">
    <name type="scientific">Flavilitoribacter nigricans (strain ATCC 23147 / DSM 23189 / NBRC 102662 / NCIMB 1420 / SS-2)</name>
    <name type="common">Lewinella nigricans</name>
    <dbReference type="NCBI Taxonomy" id="1122177"/>
    <lineage>
        <taxon>Bacteria</taxon>
        <taxon>Pseudomonadati</taxon>
        <taxon>Bacteroidota</taxon>
        <taxon>Saprospiria</taxon>
        <taxon>Saprospirales</taxon>
        <taxon>Lewinellaceae</taxon>
        <taxon>Flavilitoribacter</taxon>
    </lineage>
</organism>
<dbReference type="Proteomes" id="UP000223913">
    <property type="component" value="Unassembled WGS sequence"/>
</dbReference>
<dbReference type="InterPro" id="IPR050789">
    <property type="entry name" value="Diverse_Enzym_Activities"/>
</dbReference>
<feature type="chain" id="PRO_5012406682" description="Beta-lactamase-related domain-containing protein" evidence="2">
    <location>
        <begin position="24"/>
        <end position="647"/>
    </location>
</feature>
<dbReference type="GO" id="GO:0004553">
    <property type="term" value="F:hydrolase activity, hydrolyzing O-glycosyl compounds"/>
    <property type="evidence" value="ECO:0007669"/>
    <property type="project" value="InterPro"/>
</dbReference>
<feature type="domain" description="Beta-lactamase-related" evidence="3">
    <location>
        <begin position="247"/>
        <end position="629"/>
    </location>
</feature>
<proteinExistence type="predicted"/>
<dbReference type="SUPFAM" id="SSF52279">
    <property type="entry name" value="Beta-D-glucan exohydrolase, C-terminal domain"/>
    <property type="match status" value="1"/>
</dbReference>
<dbReference type="GO" id="GO:0005975">
    <property type="term" value="P:carbohydrate metabolic process"/>
    <property type="evidence" value="ECO:0007669"/>
    <property type="project" value="InterPro"/>
</dbReference>
<protein>
    <recommendedName>
        <fullName evidence="3">Beta-lactamase-related domain-containing protein</fullName>
    </recommendedName>
</protein>
<evidence type="ECO:0000313" key="5">
    <source>
        <dbReference type="Proteomes" id="UP000223913"/>
    </source>
</evidence>
<dbReference type="Gene3D" id="3.40.710.10">
    <property type="entry name" value="DD-peptidase/beta-lactamase superfamily"/>
    <property type="match status" value="1"/>
</dbReference>
<sequence>MNRYRKFSCLIIFSCCWASGLWSQNFTPDILVDQFRLAEKNVALLENLDETIPLKDLGNLRIAYLPIGFDTLEVKGQPFVEGQALQEGLENYTRITTLMPESRLSESDAQAWVDQLPQQFNLVILGIKNYTLGVNEPSPWEEYENVIKTIKAKLPTVAIVVGRRQSGPWPDLQGAKAVLAMSHTGLFQQSVAAQIVFGGLGASGKLPFTVDYFSQGTGFQTRGGKRFSFTFPEMAGMNGKLLQDSIQAIVEEGIREGAYPGAQVLVAKDGQVIYHETFGTHTYEGKEPVEKDDLYDFASITKVTGPLPALMKLHGEGKFNLDAQLKDYIKIRKRSNKAELSFRQMLAHNARLKPYIPYWIGTLKSSARYPWEEGWNTQAVNDGNFRGRTFRADSTRNYSVRITDNLWLHRKYQKKMYKAIDRSPLNKEPGYVYSGLLFFMLPDMIADLTGSDYETYLKKEIYEPLGAYTLTYNPLRYFPMDRMVPTENDDFFRHLQVRGSVHDEGAAMMGGVSGNAGLFGSTLDLAKLMQMYLNYGTYGGERIIAESTLQEFTRCQYCEEDNRRGLGFDKPPVEYPEEGSYMAESASPKSFGHTGFTGTFTWADPENGLLLVFMSNRVYPTRDRRMLYDLNIRARLHQVLYDSIVEK</sequence>
<dbReference type="SUPFAM" id="SSF56601">
    <property type="entry name" value="beta-lactamase/transpeptidase-like"/>
    <property type="match status" value="1"/>
</dbReference>
<gene>
    <name evidence="4" type="ORF">CRP01_22655</name>
</gene>
<comment type="caution">
    <text evidence="4">The sequence shown here is derived from an EMBL/GenBank/DDBJ whole genome shotgun (WGS) entry which is preliminary data.</text>
</comment>
<evidence type="ECO:0000256" key="1">
    <source>
        <dbReference type="ARBA" id="ARBA00022801"/>
    </source>
</evidence>
<dbReference type="EMBL" id="PDUD01000026">
    <property type="protein sequence ID" value="PHN04365.1"/>
    <property type="molecule type" value="Genomic_DNA"/>
</dbReference>
<accession>A0A2D0N790</accession>
<dbReference type="Pfam" id="PF00144">
    <property type="entry name" value="Beta-lactamase"/>
    <property type="match status" value="1"/>
</dbReference>
<dbReference type="InterPro" id="IPR036881">
    <property type="entry name" value="Glyco_hydro_3_C_sf"/>
</dbReference>
<dbReference type="AlphaFoldDB" id="A0A2D0N790"/>
<evidence type="ECO:0000256" key="2">
    <source>
        <dbReference type="SAM" id="SignalP"/>
    </source>
</evidence>
<keyword evidence="5" id="KW-1185">Reference proteome</keyword>
<reference evidence="4 5" key="1">
    <citation type="submission" date="2017-10" db="EMBL/GenBank/DDBJ databases">
        <title>The draft genome sequence of Lewinella nigricans NBRC 102662.</title>
        <authorList>
            <person name="Wang K."/>
        </authorList>
    </citation>
    <scope>NUCLEOTIDE SEQUENCE [LARGE SCALE GENOMIC DNA]</scope>
    <source>
        <strain evidence="4 5">NBRC 102662</strain>
    </source>
</reference>
<keyword evidence="2" id="KW-0732">Signal</keyword>
<feature type="signal peptide" evidence="2">
    <location>
        <begin position="1"/>
        <end position="23"/>
    </location>
</feature>
<name>A0A2D0N790_FLAN2</name>
<dbReference type="RefSeq" id="WP_099152391.1">
    <property type="nucleotide sequence ID" value="NZ_PDUD01000026.1"/>
</dbReference>
<dbReference type="InterPro" id="IPR001466">
    <property type="entry name" value="Beta-lactam-related"/>
</dbReference>
<evidence type="ECO:0000313" key="4">
    <source>
        <dbReference type="EMBL" id="PHN04365.1"/>
    </source>
</evidence>
<evidence type="ECO:0000259" key="3">
    <source>
        <dbReference type="Pfam" id="PF00144"/>
    </source>
</evidence>
<dbReference type="PANTHER" id="PTHR43283:SF11">
    <property type="entry name" value="BETA-LACTAMASE-RELATED DOMAIN-CONTAINING PROTEIN"/>
    <property type="match status" value="1"/>
</dbReference>